<dbReference type="PROSITE" id="PS00913">
    <property type="entry name" value="ADH_IRON_1"/>
    <property type="match status" value="1"/>
</dbReference>
<dbReference type="PANTHER" id="PTHR43633">
    <property type="entry name" value="ALCOHOL DEHYDROGENASE YQHD"/>
    <property type="match status" value="1"/>
</dbReference>
<gene>
    <name evidence="4" type="ORF">VSX58_19970</name>
</gene>
<dbReference type="CDD" id="cd08187">
    <property type="entry name" value="BDH"/>
    <property type="match status" value="1"/>
</dbReference>
<dbReference type="PANTHER" id="PTHR43633:SF1">
    <property type="entry name" value="ALCOHOL DEHYDROGENASE YQHD"/>
    <property type="match status" value="1"/>
</dbReference>
<dbReference type="InterPro" id="IPR018211">
    <property type="entry name" value="ADH_Fe_CS"/>
</dbReference>
<dbReference type="SUPFAM" id="SSF56796">
    <property type="entry name" value="Dehydroquinate synthase-like"/>
    <property type="match status" value="1"/>
</dbReference>
<dbReference type="Pfam" id="PF25137">
    <property type="entry name" value="ADH_Fe_C"/>
    <property type="match status" value="1"/>
</dbReference>
<dbReference type="InterPro" id="IPR001670">
    <property type="entry name" value="ADH_Fe/GldA"/>
</dbReference>
<keyword evidence="1" id="KW-0560">Oxidoreductase</keyword>
<dbReference type="Proteomes" id="UP001309705">
    <property type="component" value="Unassembled WGS sequence"/>
</dbReference>
<name>A0ABU6JWF3_9GAMM</name>
<dbReference type="InterPro" id="IPR044731">
    <property type="entry name" value="BDH-like"/>
</dbReference>
<feature type="domain" description="Alcohol dehydrogenase iron-type/glycerol dehydrogenase GldA" evidence="2">
    <location>
        <begin position="9"/>
        <end position="175"/>
    </location>
</feature>
<evidence type="ECO:0000256" key="1">
    <source>
        <dbReference type="ARBA" id="ARBA00023002"/>
    </source>
</evidence>
<proteinExistence type="predicted"/>
<sequence length="385" mass="42461">MDNFSYYNPVRIYFGAGQINRVADEISQDKRVIVIYGQGSVKTNGILSQVKTSLRNSTIYEFGGIEPNPHYETLLHAIDIVRTENIDYLLAVGGGSVIDGAKFIAAAAKYDGDIWDIIESRGEVVEDAIPLGCVLTLAATGSEMNGGASIMRASTRDKLFFRSAHVLPQFSVLDPETTYTLPQRQTANGVVDAFVHVLEQYITWPVNASVQDRMAEGVLNTLKEEGPKVLSMPGDYDARANIMWSATIALNGLLRTGVPEDWSSHMIGMELTGLYGLDHARTLAILIPAVWKYKINEKSEKLAQYAARVWGIPQSNRIDMALQAIQCTTRFFELMGMKTYLSDYGLGAEIIPEVVNKLREHGHTALGECNDIAPENVESILRIAL</sequence>
<protein>
    <submittedName>
        <fullName evidence="4">Iron-containing alcohol dehydrogenase</fullName>
    </submittedName>
</protein>
<dbReference type="EMBL" id="JAYWTM010000030">
    <property type="protein sequence ID" value="MEC5344877.1"/>
    <property type="molecule type" value="Genomic_DNA"/>
</dbReference>
<dbReference type="Gene3D" id="3.40.50.1970">
    <property type="match status" value="1"/>
</dbReference>
<dbReference type="InterPro" id="IPR056798">
    <property type="entry name" value="ADH_Fe_C"/>
</dbReference>
<dbReference type="Gene3D" id="1.20.1090.10">
    <property type="entry name" value="Dehydroquinate synthase-like - alpha domain"/>
    <property type="match status" value="1"/>
</dbReference>
<evidence type="ECO:0000259" key="3">
    <source>
        <dbReference type="Pfam" id="PF25137"/>
    </source>
</evidence>
<evidence type="ECO:0000313" key="4">
    <source>
        <dbReference type="EMBL" id="MEC5344877.1"/>
    </source>
</evidence>
<dbReference type="RefSeq" id="WP_327619632.1">
    <property type="nucleotide sequence ID" value="NZ_JAYWTM010000030.1"/>
</dbReference>
<evidence type="ECO:0000259" key="2">
    <source>
        <dbReference type="Pfam" id="PF00465"/>
    </source>
</evidence>
<comment type="caution">
    <text evidence="4">The sequence shown here is derived from an EMBL/GenBank/DDBJ whole genome shotgun (WGS) entry which is preliminary data.</text>
</comment>
<evidence type="ECO:0000313" key="5">
    <source>
        <dbReference type="Proteomes" id="UP001309705"/>
    </source>
</evidence>
<keyword evidence="5" id="KW-1185">Reference proteome</keyword>
<accession>A0ABU6JWF3</accession>
<feature type="domain" description="Fe-containing alcohol dehydrogenase-like C-terminal" evidence="3">
    <location>
        <begin position="186"/>
        <end position="383"/>
    </location>
</feature>
<organism evidence="4 5">
    <name type="scientific">Brenneria populi</name>
    <dbReference type="NCBI Taxonomy" id="1505588"/>
    <lineage>
        <taxon>Bacteria</taxon>
        <taxon>Pseudomonadati</taxon>
        <taxon>Pseudomonadota</taxon>
        <taxon>Gammaproteobacteria</taxon>
        <taxon>Enterobacterales</taxon>
        <taxon>Pectobacteriaceae</taxon>
        <taxon>Brenneria</taxon>
    </lineage>
</organism>
<dbReference type="Pfam" id="PF00465">
    <property type="entry name" value="Fe-ADH"/>
    <property type="match status" value="1"/>
</dbReference>
<reference evidence="4 5" key="1">
    <citation type="journal article" date="2017" name="Int. J. Syst. Evol. Microbiol.">
        <title>Brenneria populi subsp. brevivirga subsp. nov. isolated from symptomatic bark of Populus x euramericana canker, and description of Brenneria populi subsp. populi subsp. nov.</title>
        <authorList>
            <person name="Zheng M.H."/>
            <person name="Piao C.G."/>
            <person name="Xue H."/>
            <person name="Guo M.W."/>
            <person name="Li Y."/>
        </authorList>
    </citation>
    <scope>NUCLEOTIDE SEQUENCE [LARGE SCALE GENOMIC DNA]</scope>
    <source>
        <strain evidence="4 5">D9-5</strain>
    </source>
</reference>